<keyword evidence="2" id="KW-0472">Membrane</keyword>
<dbReference type="PROSITE" id="PS51828">
    <property type="entry name" value="PTX_2"/>
    <property type="match status" value="1"/>
</dbReference>
<name>A0A7M5WSW9_9CNID</name>
<reference evidence="4" key="1">
    <citation type="submission" date="2021-01" db="UniProtKB">
        <authorList>
            <consortium name="EnsemblMetazoa"/>
        </authorList>
    </citation>
    <scope>IDENTIFICATION</scope>
</reference>
<dbReference type="RefSeq" id="XP_066922586.1">
    <property type="nucleotide sequence ID" value="XM_067066485.1"/>
</dbReference>
<dbReference type="EnsemblMetazoa" id="CLYHEMT011870.1">
    <property type="protein sequence ID" value="CLYHEMP011870.1"/>
    <property type="gene ID" value="CLYHEMG011870"/>
</dbReference>
<keyword evidence="5" id="KW-1185">Reference proteome</keyword>
<dbReference type="InterPro" id="IPR001759">
    <property type="entry name" value="PTX_dom"/>
</dbReference>
<keyword evidence="2" id="KW-0812">Transmembrane</keyword>
<evidence type="ECO:0000259" key="3">
    <source>
        <dbReference type="PROSITE" id="PS51828"/>
    </source>
</evidence>
<dbReference type="InterPro" id="IPR013320">
    <property type="entry name" value="ConA-like_dom_sf"/>
</dbReference>
<feature type="domain" description="Pentraxin (PTX)" evidence="3">
    <location>
        <begin position="159"/>
        <end position="344"/>
    </location>
</feature>
<dbReference type="SUPFAM" id="SSF49899">
    <property type="entry name" value="Concanavalin A-like lectins/glucanases"/>
    <property type="match status" value="1"/>
</dbReference>
<dbReference type="GeneID" id="136809917"/>
<dbReference type="Gene3D" id="2.60.120.200">
    <property type="match status" value="1"/>
</dbReference>
<comment type="caution">
    <text evidence="1">Lacks conserved residue(s) required for the propagation of feature annotation.</text>
</comment>
<protein>
    <recommendedName>
        <fullName evidence="3">Pentraxin (PTX) domain-containing protein</fullName>
    </recommendedName>
</protein>
<evidence type="ECO:0000256" key="2">
    <source>
        <dbReference type="SAM" id="Phobius"/>
    </source>
</evidence>
<evidence type="ECO:0000313" key="4">
    <source>
        <dbReference type="EnsemblMetazoa" id="CLYHEMP011870.1"/>
    </source>
</evidence>
<feature type="transmembrane region" description="Helical" evidence="2">
    <location>
        <begin position="86"/>
        <end position="107"/>
    </location>
</feature>
<dbReference type="Proteomes" id="UP000594262">
    <property type="component" value="Unplaced"/>
</dbReference>
<sequence>MFILVKEIVVFWWYHQLKRRQEQSEQKKNSESMTKTQRTNTILEEDLQSIGLDDADGVGSRWNDHLNSPFDFTFLKKQRRKERIKLLSMCVVVLVLVIMLVVFVVSYQDKKKENETLQTTIREMSREEAKACLPNEEEKSFCICGPILTKDQNGFCRDINFKVDFPSDDQISSTQVTKMPQNMDNLTICVKIQIKSDVGNVFKFQALDGDNKETALSMFISNNSIVLLISGDKIRIQNENLLNSEQSHICIQYQKNINQFNMQLNGVNNFTTNMTLTRNVAKDAKLSNSKGVMLLGGDGFKGQIEHLFVYSRWLDEKELQNVYRTQKLIKDIVIGWWEFKLPMK</sequence>
<accession>A0A7M5WSW9</accession>
<evidence type="ECO:0000313" key="5">
    <source>
        <dbReference type="Proteomes" id="UP000594262"/>
    </source>
</evidence>
<organism evidence="4 5">
    <name type="scientific">Clytia hemisphaerica</name>
    <dbReference type="NCBI Taxonomy" id="252671"/>
    <lineage>
        <taxon>Eukaryota</taxon>
        <taxon>Metazoa</taxon>
        <taxon>Cnidaria</taxon>
        <taxon>Hydrozoa</taxon>
        <taxon>Hydroidolina</taxon>
        <taxon>Leptothecata</taxon>
        <taxon>Obeliida</taxon>
        <taxon>Clytiidae</taxon>
        <taxon>Clytia</taxon>
    </lineage>
</organism>
<dbReference type="AlphaFoldDB" id="A0A7M5WSW9"/>
<proteinExistence type="predicted"/>
<evidence type="ECO:0000256" key="1">
    <source>
        <dbReference type="PROSITE-ProRule" id="PRU01172"/>
    </source>
</evidence>
<keyword evidence="2" id="KW-1133">Transmembrane helix</keyword>